<feature type="domain" description="Excalibur calcium-binding" evidence="2">
    <location>
        <begin position="239"/>
        <end position="277"/>
    </location>
</feature>
<dbReference type="PANTHER" id="PTHR24094">
    <property type="entry name" value="SECRETED PROTEIN"/>
    <property type="match status" value="1"/>
</dbReference>
<dbReference type="Pfam" id="PF05901">
    <property type="entry name" value="Excalibur"/>
    <property type="match status" value="1"/>
</dbReference>
<evidence type="ECO:0008006" key="6">
    <source>
        <dbReference type="Google" id="ProtNLM"/>
    </source>
</evidence>
<feature type="chain" id="PRO_5039657586" description="Excalibur calcium-binding domain-containing protein" evidence="1">
    <location>
        <begin position="22"/>
        <end position="283"/>
    </location>
</feature>
<evidence type="ECO:0000313" key="4">
    <source>
        <dbReference type="EMBL" id="MBB5643367.1"/>
    </source>
</evidence>
<evidence type="ECO:0000259" key="2">
    <source>
        <dbReference type="Pfam" id="PF05901"/>
    </source>
</evidence>
<reference evidence="4 5" key="1">
    <citation type="submission" date="2020-08" db="EMBL/GenBank/DDBJ databases">
        <title>Sequencing the genomes of 1000 actinobacteria strains.</title>
        <authorList>
            <person name="Klenk H.-P."/>
        </authorList>
    </citation>
    <scope>NUCLEOTIDE SEQUENCE [LARGE SCALE GENOMIC DNA]</scope>
    <source>
        <strain evidence="4 5">DSM 21065</strain>
    </source>
</reference>
<protein>
    <recommendedName>
        <fullName evidence="6">Excalibur calcium-binding domain-containing protein</fullName>
    </recommendedName>
</protein>
<name>A0A7W9A0J7_9MICO</name>
<dbReference type="Proteomes" id="UP000561726">
    <property type="component" value="Unassembled WGS sequence"/>
</dbReference>
<feature type="signal peptide" evidence="1">
    <location>
        <begin position="1"/>
        <end position="21"/>
    </location>
</feature>
<evidence type="ECO:0000259" key="3">
    <source>
        <dbReference type="Pfam" id="PF07510"/>
    </source>
</evidence>
<dbReference type="InterPro" id="IPR008613">
    <property type="entry name" value="Excalibur_Ca-bd_domain"/>
</dbReference>
<dbReference type="EMBL" id="JACHBQ010000001">
    <property type="protein sequence ID" value="MBB5643367.1"/>
    <property type="molecule type" value="Genomic_DNA"/>
</dbReference>
<dbReference type="Pfam" id="PF07510">
    <property type="entry name" value="GmrSD_C"/>
    <property type="match status" value="1"/>
</dbReference>
<proteinExistence type="predicted"/>
<sequence>MRSLFALALVPVFALSAVTFAAPAIAAEPGGQVAVSELFSELVTSADSTATYDRSLFQHWIDADSDGCDTRQEVLILESTVPVQMGSGCTVTSGKWDSWYDGASWTLPADVDIDHFVPLGEAWRSGADTWNSDQRRAFANDLDLDVGLVAVTDNVNQSKGDRDPAEWMPPLAGVECRYASDWVVVKYRWDLSIDTAERDALAGMLAGTCGSTAVTVPAKGGTGGTGGAGQPPANPGDTKNCGDFATWAEAQDWYDTYYPYYGDVARLDSNGDGIVCESLPGAP</sequence>
<organism evidence="4 5">
    <name type="scientific">Cryobacterium roopkundense</name>
    <dbReference type="NCBI Taxonomy" id="1001240"/>
    <lineage>
        <taxon>Bacteria</taxon>
        <taxon>Bacillati</taxon>
        <taxon>Actinomycetota</taxon>
        <taxon>Actinomycetes</taxon>
        <taxon>Micrococcales</taxon>
        <taxon>Microbacteriaceae</taxon>
        <taxon>Cryobacterium</taxon>
    </lineage>
</organism>
<accession>A0A7W9A0J7</accession>
<dbReference type="PANTHER" id="PTHR24094:SF15">
    <property type="entry name" value="AMP-DEPENDENT SYNTHETASE_LIGASE DOMAIN-CONTAINING PROTEIN-RELATED"/>
    <property type="match status" value="1"/>
</dbReference>
<keyword evidence="1" id="KW-0732">Signal</keyword>
<gene>
    <name evidence="4" type="ORF">BJ997_003915</name>
</gene>
<evidence type="ECO:0000256" key="1">
    <source>
        <dbReference type="SAM" id="SignalP"/>
    </source>
</evidence>
<dbReference type="AlphaFoldDB" id="A0A7W9A0J7"/>
<dbReference type="InterPro" id="IPR011089">
    <property type="entry name" value="GmrSD_C"/>
</dbReference>
<comment type="caution">
    <text evidence="4">The sequence shown here is derived from an EMBL/GenBank/DDBJ whole genome shotgun (WGS) entry which is preliminary data.</text>
</comment>
<dbReference type="OrthoDB" id="5196645at2"/>
<dbReference type="RefSeq" id="WP_052542639.1">
    <property type="nucleotide sequence ID" value="NZ_JACHBQ010000001.1"/>
</dbReference>
<evidence type="ECO:0000313" key="5">
    <source>
        <dbReference type="Proteomes" id="UP000561726"/>
    </source>
</evidence>
<feature type="domain" description="GmrSD restriction endonucleases C-terminal" evidence="3">
    <location>
        <begin position="108"/>
        <end position="203"/>
    </location>
</feature>